<keyword evidence="3" id="KW-1185">Reference proteome</keyword>
<evidence type="ECO:0000256" key="1">
    <source>
        <dbReference type="SAM" id="MobiDB-lite"/>
    </source>
</evidence>
<feature type="region of interest" description="Disordered" evidence="1">
    <location>
        <begin position="71"/>
        <end position="174"/>
    </location>
</feature>
<protein>
    <submittedName>
        <fullName evidence="2">Energy transducer TonB</fullName>
    </submittedName>
</protein>
<evidence type="ECO:0000313" key="2">
    <source>
        <dbReference type="EMBL" id="MXO91939.1"/>
    </source>
</evidence>
<dbReference type="OrthoDB" id="7161229at2"/>
<sequence>MESAQLRNEEIIGLAVAVILHAGLLRVLLMEPAPEPVPPLPERVTVSLAADIGLDATAPAIIRESRAAMAPTLTDIPRPPSDDPAVVTPAQAAPDNPRPLTSTPPATRQPSRTSQRSDPTPRRRPDKPASRPTAAASTPSAPAGGSRISDSFLDGAGSSTETSETRPPASQIGNSTKASLLQGIQRQLKPHWDAPEGADAEKLSTRVSWRLNEDGSLSGTPTCRATEGITASNSAQAGIHCRAAIRAIRNAAPFDLPIKYYNAWKSVRDFRFSGAL</sequence>
<name>A0A845A2U3_9SPHN</name>
<evidence type="ECO:0000313" key="3">
    <source>
        <dbReference type="Proteomes" id="UP000442714"/>
    </source>
</evidence>
<dbReference type="Proteomes" id="UP000442714">
    <property type="component" value="Unassembled WGS sequence"/>
</dbReference>
<feature type="compositionally biased region" description="Basic and acidic residues" evidence="1">
    <location>
        <begin position="119"/>
        <end position="129"/>
    </location>
</feature>
<dbReference type="Gene3D" id="3.30.1150.10">
    <property type="match status" value="1"/>
</dbReference>
<gene>
    <name evidence="2" type="ORF">GRI41_13975</name>
</gene>
<comment type="caution">
    <text evidence="2">The sequence shown here is derived from an EMBL/GenBank/DDBJ whole genome shotgun (WGS) entry which is preliminary data.</text>
</comment>
<dbReference type="EMBL" id="WTYX01000002">
    <property type="protein sequence ID" value="MXO91939.1"/>
    <property type="molecule type" value="Genomic_DNA"/>
</dbReference>
<feature type="compositionally biased region" description="Low complexity" evidence="1">
    <location>
        <begin position="130"/>
        <end position="147"/>
    </location>
</feature>
<accession>A0A845A2U3</accession>
<reference evidence="2 3" key="1">
    <citation type="submission" date="2019-12" db="EMBL/GenBank/DDBJ databases">
        <title>Genomic-based taxomic classification of the family Erythrobacteraceae.</title>
        <authorList>
            <person name="Xu L."/>
        </authorList>
    </citation>
    <scope>NUCLEOTIDE SEQUENCE [LARGE SCALE GENOMIC DNA]</scope>
    <source>
        <strain evidence="2 3">KCTC 52763</strain>
    </source>
</reference>
<proteinExistence type="predicted"/>
<organism evidence="2 3">
    <name type="scientific">Pontixanthobacter aquaemixtae</name>
    <dbReference type="NCBI Taxonomy" id="1958940"/>
    <lineage>
        <taxon>Bacteria</taxon>
        <taxon>Pseudomonadati</taxon>
        <taxon>Pseudomonadota</taxon>
        <taxon>Alphaproteobacteria</taxon>
        <taxon>Sphingomonadales</taxon>
        <taxon>Erythrobacteraceae</taxon>
        <taxon>Pontixanthobacter</taxon>
    </lineage>
</organism>
<dbReference type="AlphaFoldDB" id="A0A845A2U3"/>
<feature type="compositionally biased region" description="Polar residues" evidence="1">
    <location>
        <begin position="99"/>
        <end position="118"/>
    </location>
</feature>
<dbReference type="RefSeq" id="WP_160605750.1">
    <property type="nucleotide sequence ID" value="NZ_WTYX01000002.1"/>
</dbReference>